<feature type="region of interest" description="Disordered" evidence="2">
    <location>
        <begin position="26"/>
        <end position="45"/>
    </location>
</feature>
<protein>
    <recommendedName>
        <fullName evidence="3">DUF3719 domain-containing protein</fullName>
    </recommendedName>
</protein>
<dbReference type="InterPro" id="IPR039630">
    <property type="entry name" value="FAM149"/>
</dbReference>
<reference evidence="4" key="1">
    <citation type="submission" date="2022-03" db="EMBL/GenBank/DDBJ databases">
        <authorList>
            <person name="Alioto T."/>
            <person name="Alioto T."/>
            <person name="Gomez Garrido J."/>
        </authorList>
    </citation>
    <scope>NUCLEOTIDE SEQUENCE</scope>
</reference>
<feature type="region of interest" description="Disordered" evidence="2">
    <location>
        <begin position="158"/>
        <end position="178"/>
    </location>
</feature>
<dbReference type="PANTHER" id="PTHR31997:SF2">
    <property type="entry name" value="PROTEIN FAM149A"/>
    <property type="match status" value="1"/>
</dbReference>
<feature type="region of interest" description="Disordered" evidence="2">
    <location>
        <begin position="770"/>
        <end position="790"/>
    </location>
</feature>
<proteinExistence type="inferred from homology"/>
<dbReference type="PANTHER" id="PTHR31997">
    <property type="entry name" value="AGAP003710-PA"/>
    <property type="match status" value="1"/>
</dbReference>
<evidence type="ECO:0000313" key="5">
    <source>
        <dbReference type="Proteomes" id="UP001295444"/>
    </source>
</evidence>
<sequence>MKVAVLDLGTIFAKIFKSSVSPINPAPSSNSFSQSSGPVASPGPPNSSVIHKTPFILLPHPPSPLNIISSATYSSSSLPRVSSGKALSHVGGLSAPSSPSHSNKPHVPHSAVNTPDIVLQQPIEESWAAPETTVTTTMPSTAILVRPALTTTSLIIPTTQPAHSSRSSRHPQDSLTSGWNTKSMLLTLPDIGEESADYEESHHSQGKGLSRGRNESCLSENEGSILPAHFTRPVQEAIHNYTCESISSISSSGQSTPTDLNNSWSGIQSYTTGLSTERSSVYSWRDDEFDKVNTQRVHQLFWDVDEMLFEGNVNSQTKNLQTECKEWTKRSLHLRILGTQLIFPKDEGFQHFQSRTSSSVYTDSLASLTESSRDPGQLCISGSKLSPTVSPLQKEATYSGSSLTSDSSVYSFLEEEIYDVDGSIEEYLAYDSREHDDEGLDQKKAQLHRKRNKRGIPPVSPNACIKDTVGAEVFDDVWRNIVKSLQELILRSWETASEDIKQVEKIQSAGIKYLQIPVPRIISDVSSVPPSRGSDVRRMSFGSYLFTSQASRNFHSDLNGVMTIQAKPLQHRTGGLAEKALNEQEDKTFNAVSSVLTSARNRLGRLSENSILPSSRILQTPSRKTPTQRRLPSLALEPLRSKTPNVYSDEVLRGTKLYTGLDRLSSPSIQTNRNKLPPINSESIEHHLSVPGSRHSANRGRYIHSRVASAVPDTTGRRPLRERTIAGEQFSRPSTTHTFRSDVSHRRSFTPLEFANNTWTGQTFLTSSQYPPKSIQRIPHNSRKKFQVAS</sequence>
<comment type="similarity">
    <text evidence="1">Belongs to the FAM149 family.</text>
</comment>
<evidence type="ECO:0000256" key="2">
    <source>
        <dbReference type="SAM" id="MobiDB-lite"/>
    </source>
</evidence>
<dbReference type="EMBL" id="OW240917">
    <property type="protein sequence ID" value="CAH2300348.1"/>
    <property type="molecule type" value="Genomic_DNA"/>
</dbReference>
<keyword evidence="5" id="KW-1185">Reference proteome</keyword>
<dbReference type="AlphaFoldDB" id="A0AAD1SHG2"/>
<dbReference type="Pfam" id="PF12516">
    <property type="entry name" value="DUF3719"/>
    <property type="match status" value="1"/>
</dbReference>
<gene>
    <name evidence="4" type="ORF">PECUL_23A020563</name>
</gene>
<feature type="domain" description="DUF3719" evidence="3">
    <location>
        <begin position="307"/>
        <end position="371"/>
    </location>
</feature>
<evidence type="ECO:0000259" key="3">
    <source>
        <dbReference type="Pfam" id="PF12516"/>
    </source>
</evidence>
<dbReference type="InterPro" id="IPR022194">
    <property type="entry name" value="DUF3719"/>
</dbReference>
<feature type="region of interest" description="Disordered" evidence="2">
    <location>
        <begin position="194"/>
        <end position="216"/>
    </location>
</feature>
<accession>A0AAD1SHG2</accession>
<feature type="region of interest" description="Disordered" evidence="2">
    <location>
        <begin position="84"/>
        <end position="111"/>
    </location>
</feature>
<evidence type="ECO:0000256" key="1">
    <source>
        <dbReference type="ARBA" id="ARBA00008309"/>
    </source>
</evidence>
<evidence type="ECO:0000313" key="4">
    <source>
        <dbReference type="EMBL" id="CAH2300348.1"/>
    </source>
</evidence>
<feature type="compositionally biased region" description="Basic residues" evidence="2">
    <location>
        <begin position="780"/>
        <end position="790"/>
    </location>
</feature>
<name>A0AAD1SHG2_PELCU</name>
<dbReference type="Proteomes" id="UP001295444">
    <property type="component" value="Chromosome 06"/>
</dbReference>
<organism evidence="4 5">
    <name type="scientific">Pelobates cultripes</name>
    <name type="common">Western spadefoot toad</name>
    <dbReference type="NCBI Taxonomy" id="61616"/>
    <lineage>
        <taxon>Eukaryota</taxon>
        <taxon>Metazoa</taxon>
        <taxon>Chordata</taxon>
        <taxon>Craniata</taxon>
        <taxon>Vertebrata</taxon>
        <taxon>Euteleostomi</taxon>
        <taxon>Amphibia</taxon>
        <taxon>Batrachia</taxon>
        <taxon>Anura</taxon>
        <taxon>Pelobatoidea</taxon>
        <taxon>Pelobatidae</taxon>
        <taxon>Pelobates</taxon>
    </lineage>
</organism>